<feature type="domain" description="Pili assembly chaperone N-terminal" evidence="7">
    <location>
        <begin position="21"/>
        <end position="139"/>
    </location>
</feature>
<dbReference type="AlphaFoldDB" id="A0A1S1HRN5"/>
<dbReference type="Pfam" id="PF00345">
    <property type="entry name" value="PapD_N"/>
    <property type="match status" value="1"/>
</dbReference>
<dbReference type="InterPro" id="IPR001829">
    <property type="entry name" value="Pili_assmbl_chaperone_bac"/>
</dbReference>
<dbReference type="RefSeq" id="WP_070926712.1">
    <property type="nucleotide sequence ID" value="NZ_VAUE01000023.1"/>
</dbReference>
<dbReference type="SUPFAM" id="SSF49354">
    <property type="entry name" value="PapD-like"/>
    <property type="match status" value="1"/>
</dbReference>
<gene>
    <name evidence="9" type="ORF">A3Q29_02900</name>
</gene>
<comment type="caution">
    <text evidence="9">The sequence shown here is derived from an EMBL/GenBank/DDBJ whole genome shotgun (WGS) entry which is preliminary data.</text>
</comment>
<evidence type="ECO:0000259" key="8">
    <source>
        <dbReference type="Pfam" id="PF02753"/>
    </source>
</evidence>
<comment type="subcellular location">
    <subcellularLocation>
        <location evidence="1">Periplasm</location>
    </subcellularLocation>
</comment>
<dbReference type="GO" id="GO:0030288">
    <property type="term" value="C:outer membrane-bounded periplasmic space"/>
    <property type="evidence" value="ECO:0007669"/>
    <property type="project" value="InterPro"/>
</dbReference>
<keyword evidence="5" id="KW-0143">Chaperone</keyword>
<dbReference type="InterPro" id="IPR036316">
    <property type="entry name" value="Pili_assmbl_chap_C_dom_sf"/>
</dbReference>
<evidence type="ECO:0000313" key="9">
    <source>
        <dbReference type="EMBL" id="OHT24677.1"/>
    </source>
</evidence>
<keyword evidence="3 6" id="KW-0732">Signal</keyword>
<evidence type="ECO:0000256" key="2">
    <source>
        <dbReference type="ARBA" id="ARBA00007399"/>
    </source>
</evidence>
<feature type="signal peptide" evidence="6">
    <location>
        <begin position="1"/>
        <end position="19"/>
    </location>
</feature>
<dbReference type="PANTHER" id="PTHR30251">
    <property type="entry name" value="PILUS ASSEMBLY CHAPERONE"/>
    <property type="match status" value="1"/>
</dbReference>
<dbReference type="Pfam" id="PF02753">
    <property type="entry name" value="PapD_C"/>
    <property type="match status" value="1"/>
</dbReference>
<evidence type="ECO:0000256" key="4">
    <source>
        <dbReference type="ARBA" id="ARBA00022764"/>
    </source>
</evidence>
<dbReference type="Proteomes" id="UP000179588">
    <property type="component" value="Unassembled WGS sequence"/>
</dbReference>
<dbReference type="GO" id="GO:0071555">
    <property type="term" value="P:cell wall organization"/>
    <property type="evidence" value="ECO:0007669"/>
    <property type="project" value="InterPro"/>
</dbReference>
<reference evidence="9 10" key="1">
    <citation type="submission" date="2016-03" db="EMBL/GenBank/DDBJ databases">
        <title>Genome sequence of Providencia stuartii strain, isolated from the salivary glands of larval Lucilia sericata.</title>
        <authorList>
            <person name="Yuan Y."/>
            <person name="Zhang Y."/>
            <person name="Fu S."/>
            <person name="Crippen T.L."/>
            <person name="Visi D."/>
            <person name="Benbow M.E."/>
            <person name="Allen M."/>
            <person name="Tomberlin J.K."/>
            <person name="Sze S.-H."/>
            <person name="Tarone A.M."/>
        </authorList>
    </citation>
    <scope>NUCLEOTIDE SEQUENCE [LARGE SCALE GENOMIC DNA]</scope>
    <source>
        <strain evidence="9 10">Crippen</strain>
    </source>
</reference>
<comment type="similarity">
    <text evidence="2">Belongs to the periplasmic pilus chaperone family.</text>
</comment>
<dbReference type="SUPFAM" id="SSF49584">
    <property type="entry name" value="Periplasmic chaperone C-domain"/>
    <property type="match status" value="1"/>
</dbReference>
<protein>
    <recommendedName>
        <fullName evidence="11">Molecular chaperone</fullName>
    </recommendedName>
</protein>
<dbReference type="InterPro" id="IPR050643">
    <property type="entry name" value="Periplasmic_pilus_chap"/>
</dbReference>
<dbReference type="Gene3D" id="2.60.40.10">
    <property type="entry name" value="Immunoglobulins"/>
    <property type="match status" value="2"/>
</dbReference>
<feature type="domain" description="Pili assembly chaperone C-terminal" evidence="8">
    <location>
        <begin position="161"/>
        <end position="216"/>
    </location>
</feature>
<name>A0A1S1HRN5_PROST</name>
<dbReference type="InterPro" id="IPR016148">
    <property type="entry name" value="Pili_assmbl_chaperone_C"/>
</dbReference>
<sequence length="227" mass="26075">MKKITLIALLFFSAFLADAAGLSLNKTRIIFNEGDKSASVTFKNNVDSPFLVQNEIYDVDNKKSDFFIITPAIFRVEKNSTFMMRLFPSSLNLLPKDRESVFYFSSRAIPPKRNDERSSGKLSIVTNLVIKLYYRPKNLPMTAKESYEKLSVSYEKNVLTIHNPTPYYTTLVDMKVNNTRKIKNKMVAPYSHITLPDMTGLNTFSWRIMNDYGGTTKPYLFESKAQK</sequence>
<accession>A0A1S1HRN5</accession>
<dbReference type="InterPro" id="IPR013783">
    <property type="entry name" value="Ig-like_fold"/>
</dbReference>
<keyword evidence="4" id="KW-0574">Periplasm</keyword>
<evidence type="ECO:0000256" key="6">
    <source>
        <dbReference type="SAM" id="SignalP"/>
    </source>
</evidence>
<evidence type="ECO:0000313" key="10">
    <source>
        <dbReference type="Proteomes" id="UP000179588"/>
    </source>
</evidence>
<dbReference type="PRINTS" id="PR00969">
    <property type="entry name" value="CHAPERONPILI"/>
</dbReference>
<evidence type="ECO:0000256" key="1">
    <source>
        <dbReference type="ARBA" id="ARBA00004418"/>
    </source>
</evidence>
<dbReference type="EMBL" id="LVIE01000112">
    <property type="protein sequence ID" value="OHT24677.1"/>
    <property type="molecule type" value="Genomic_DNA"/>
</dbReference>
<keyword evidence="10" id="KW-1185">Reference proteome</keyword>
<evidence type="ECO:0000259" key="7">
    <source>
        <dbReference type="Pfam" id="PF00345"/>
    </source>
</evidence>
<feature type="chain" id="PRO_5010229367" description="Molecular chaperone" evidence="6">
    <location>
        <begin position="20"/>
        <end position="227"/>
    </location>
</feature>
<proteinExistence type="inferred from homology"/>
<evidence type="ECO:0008006" key="11">
    <source>
        <dbReference type="Google" id="ProtNLM"/>
    </source>
</evidence>
<dbReference type="InterPro" id="IPR016147">
    <property type="entry name" value="Pili_assmbl_chaperone_N"/>
</dbReference>
<dbReference type="InterPro" id="IPR008962">
    <property type="entry name" value="PapD-like_sf"/>
</dbReference>
<organism evidence="9 10">
    <name type="scientific">Providencia stuartii</name>
    <dbReference type="NCBI Taxonomy" id="588"/>
    <lineage>
        <taxon>Bacteria</taxon>
        <taxon>Pseudomonadati</taxon>
        <taxon>Pseudomonadota</taxon>
        <taxon>Gammaproteobacteria</taxon>
        <taxon>Enterobacterales</taxon>
        <taxon>Morganellaceae</taxon>
        <taxon>Providencia</taxon>
    </lineage>
</organism>
<dbReference type="PANTHER" id="PTHR30251:SF0">
    <property type="entry name" value="FIMBRIAL CHAPERONE PROTEIN ELFD-RELATED"/>
    <property type="match status" value="1"/>
</dbReference>
<evidence type="ECO:0000256" key="5">
    <source>
        <dbReference type="ARBA" id="ARBA00023186"/>
    </source>
</evidence>
<evidence type="ECO:0000256" key="3">
    <source>
        <dbReference type="ARBA" id="ARBA00022729"/>
    </source>
</evidence>